<feature type="compositionally biased region" description="Polar residues" evidence="2">
    <location>
        <begin position="232"/>
        <end position="241"/>
    </location>
</feature>
<comment type="caution">
    <text evidence="4">The sequence shown here is derived from an EMBL/GenBank/DDBJ whole genome shotgun (WGS) entry which is preliminary data.</text>
</comment>
<keyword evidence="5" id="KW-1185">Reference proteome</keyword>
<dbReference type="InterPro" id="IPR050249">
    <property type="entry name" value="Pseudomonas-type_ThrB"/>
</dbReference>
<feature type="domain" description="Aminoglycoside phosphotransferase" evidence="3">
    <location>
        <begin position="252"/>
        <end position="358"/>
    </location>
</feature>
<dbReference type="OrthoDB" id="3266537at2"/>
<protein>
    <recommendedName>
        <fullName evidence="3">Aminoglycoside phosphotransferase domain-containing protein</fullName>
    </recommendedName>
</protein>
<evidence type="ECO:0000313" key="4">
    <source>
        <dbReference type="EMBL" id="RRC95880.1"/>
    </source>
</evidence>
<dbReference type="PANTHER" id="PTHR21064">
    <property type="entry name" value="AMINOGLYCOSIDE PHOSPHOTRANSFERASE DOMAIN-CONTAINING PROTEIN-RELATED"/>
    <property type="match status" value="1"/>
</dbReference>
<accession>A0A3P1SG28</accession>
<dbReference type="Proteomes" id="UP000280444">
    <property type="component" value="Unassembled WGS sequence"/>
</dbReference>
<evidence type="ECO:0000256" key="2">
    <source>
        <dbReference type="SAM" id="MobiDB-lite"/>
    </source>
</evidence>
<sequence>MTYPEDYTVIEPAWPPFGADEALPVMARFGFPEATVTRQSIRMMSCAVTVSTPSAPFFLKRYHRSVMSAPELRARHRAVNLLRDVEDGHTLTVTGFHLTPDGDSVVEEGEWLYELNDFAPGEDRYRGRYSWNAPDSLGEAESLGRALAIIHLRAEATAERAPADPGPGFFQARCDLAMGHVSVEDYLAARPMLTEWAAGYAPTEGDASRSVDSAPRVRTSKERHSAGHGGIESSTAGSTGTLKRAEGAGQATAHGLDLSAEVEAALAWRTPEIVRAYASLPRLWIHGDGHCSNMMYAGEEVCAVFDFGLSAVSTAVADLAIALERNTLLWLEILDGKSDAYRMDTARAILRGYQSLRPLSSTEAALLPHMMRAVHVDPALDWIPYHLISGRPSNAEWALETFFRGHTAWFSTEAGKRYLDELAAAIEATHPA</sequence>
<name>A0A3P1SG28_9ACTO</name>
<reference evidence="4 5" key="1">
    <citation type="submission" date="2018-11" db="EMBL/GenBank/DDBJ databases">
        <title>Genomes From Bacteria Associated with the Canine Oral Cavity: a Test Case for Automated Genome-Based Taxonomic Assignment.</title>
        <authorList>
            <person name="Coil D.A."/>
            <person name="Jospin G."/>
            <person name="Darling A.E."/>
            <person name="Wallis C."/>
            <person name="Davis I.J."/>
            <person name="Harris S."/>
            <person name="Eisen J.A."/>
            <person name="Holcombe L.J."/>
            <person name="O'Flynn C."/>
        </authorList>
    </citation>
    <scope>NUCLEOTIDE SEQUENCE [LARGE SCALE GENOMIC DNA]</scope>
    <source>
        <strain evidence="4 5">OH770</strain>
    </source>
</reference>
<dbReference type="AlphaFoldDB" id="A0A3P1SG28"/>
<evidence type="ECO:0000256" key="1">
    <source>
        <dbReference type="ARBA" id="ARBA00038240"/>
    </source>
</evidence>
<gene>
    <name evidence="4" type="ORF">EII11_03215</name>
</gene>
<evidence type="ECO:0000259" key="3">
    <source>
        <dbReference type="Pfam" id="PF01636"/>
    </source>
</evidence>
<dbReference type="InterPro" id="IPR002575">
    <property type="entry name" value="Aminoglycoside_PTrfase"/>
</dbReference>
<dbReference type="GO" id="GO:0004413">
    <property type="term" value="F:homoserine kinase activity"/>
    <property type="evidence" value="ECO:0007669"/>
    <property type="project" value="TreeGrafter"/>
</dbReference>
<dbReference type="RefSeq" id="WP_124868557.1">
    <property type="nucleotide sequence ID" value="NZ_RQZF01000002.1"/>
</dbReference>
<dbReference type="PANTHER" id="PTHR21064:SF6">
    <property type="entry name" value="AMINOGLYCOSIDE PHOSPHOTRANSFERASE DOMAIN-CONTAINING PROTEIN"/>
    <property type="match status" value="1"/>
</dbReference>
<dbReference type="EMBL" id="RQZF01000002">
    <property type="protein sequence ID" value="RRC95880.1"/>
    <property type="molecule type" value="Genomic_DNA"/>
</dbReference>
<proteinExistence type="inferred from homology"/>
<dbReference type="SUPFAM" id="SSF56112">
    <property type="entry name" value="Protein kinase-like (PK-like)"/>
    <property type="match status" value="1"/>
</dbReference>
<feature type="region of interest" description="Disordered" evidence="2">
    <location>
        <begin position="203"/>
        <end position="248"/>
    </location>
</feature>
<dbReference type="Pfam" id="PF01636">
    <property type="entry name" value="APH"/>
    <property type="match status" value="1"/>
</dbReference>
<dbReference type="Gene3D" id="3.90.1200.10">
    <property type="match status" value="1"/>
</dbReference>
<dbReference type="GO" id="GO:0009088">
    <property type="term" value="P:threonine biosynthetic process"/>
    <property type="evidence" value="ECO:0007669"/>
    <property type="project" value="TreeGrafter"/>
</dbReference>
<comment type="similarity">
    <text evidence="1">Belongs to the pseudomonas-type ThrB family.</text>
</comment>
<dbReference type="InterPro" id="IPR011009">
    <property type="entry name" value="Kinase-like_dom_sf"/>
</dbReference>
<evidence type="ECO:0000313" key="5">
    <source>
        <dbReference type="Proteomes" id="UP000280444"/>
    </source>
</evidence>
<organism evidence="4 5">
    <name type="scientific">Schaalia canis</name>
    <dbReference type="NCBI Taxonomy" id="100469"/>
    <lineage>
        <taxon>Bacteria</taxon>
        <taxon>Bacillati</taxon>
        <taxon>Actinomycetota</taxon>
        <taxon>Actinomycetes</taxon>
        <taxon>Actinomycetales</taxon>
        <taxon>Actinomycetaceae</taxon>
        <taxon>Schaalia</taxon>
    </lineage>
</organism>